<reference evidence="3 4" key="1">
    <citation type="submission" date="2019-06" db="EMBL/GenBank/DDBJ databases">
        <title>WGS assembly of Gossypium darwinii.</title>
        <authorList>
            <person name="Chen Z.J."/>
            <person name="Sreedasyam A."/>
            <person name="Ando A."/>
            <person name="Song Q."/>
            <person name="De L."/>
            <person name="Hulse-Kemp A."/>
            <person name="Ding M."/>
            <person name="Ye W."/>
            <person name="Kirkbride R."/>
            <person name="Jenkins J."/>
            <person name="Plott C."/>
            <person name="Lovell J."/>
            <person name="Lin Y.-M."/>
            <person name="Vaughn R."/>
            <person name="Liu B."/>
            <person name="Li W."/>
            <person name="Simpson S."/>
            <person name="Scheffler B."/>
            <person name="Saski C."/>
            <person name="Grover C."/>
            <person name="Hu G."/>
            <person name="Conover J."/>
            <person name="Carlson J."/>
            <person name="Shu S."/>
            <person name="Boston L."/>
            <person name="Williams M."/>
            <person name="Peterson D."/>
            <person name="Mcgee K."/>
            <person name="Jones D."/>
            <person name="Wendel J."/>
            <person name="Stelly D."/>
            <person name="Grimwood J."/>
            <person name="Schmutz J."/>
        </authorList>
    </citation>
    <scope>NUCLEOTIDE SEQUENCE [LARGE SCALE GENOMIC DNA]</scope>
    <source>
        <strain evidence="3">1808015.09</strain>
    </source>
</reference>
<keyword evidence="2" id="KW-0812">Transmembrane</keyword>
<keyword evidence="2" id="KW-1133">Transmembrane helix</keyword>
<proteinExistence type="predicted"/>
<evidence type="ECO:0000256" key="2">
    <source>
        <dbReference type="SAM" id="Phobius"/>
    </source>
</evidence>
<feature type="transmembrane region" description="Helical" evidence="2">
    <location>
        <begin position="6"/>
        <end position="26"/>
    </location>
</feature>
<keyword evidence="2" id="KW-0472">Membrane</keyword>
<evidence type="ECO:0000256" key="1">
    <source>
        <dbReference type="SAM" id="MobiDB-lite"/>
    </source>
</evidence>
<feature type="compositionally biased region" description="Polar residues" evidence="1">
    <location>
        <begin position="68"/>
        <end position="79"/>
    </location>
</feature>
<name>A0A5D1ZWA6_GOSDA</name>
<dbReference type="AlphaFoldDB" id="A0A5D1ZWA6"/>
<gene>
    <name evidence="3" type="ORF">ES288_D13G031900v1</name>
</gene>
<evidence type="ECO:0000313" key="3">
    <source>
        <dbReference type="EMBL" id="TYG36036.1"/>
    </source>
</evidence>
<dbReference type="Proteomes" id="UP000323506">
    <property type="component" value="Chromosome D13"/>
</dbReference>
<organism evidence="3 4">
    <name type="scientific">Gossypium darwinii</name>
    <name type="common">Darwin's cotton</name>
    <name type="synonym">Gossypium barbadense var. darwinii</name>
    <dbReference type="NCBI Taxonomy" id="34276"/>
    <lineage>
        <taxon>Eukaryota</taxon>
        <taxon>Viridiplantae</taxon>
        <taxon>Streptophyta</taxon>
        <taxon>Embryophyta</taxon>
        <taxon>Tracheophyta</taxon>
        <taxon>Spermatophyta</taxon>
        <taxon>Magnoliopsida</taxon>
        <taxon>eudicotyledons</taxon>
        <taxon>Gunneridae</taxon>
        <taxon>Pentapetalae</taxon>
        <taxon>rosids</taxon>
        <taxon>malvids</taxon>
        <taxon>Malvales</taxon>
        <taxon>Malvaceae</taxon>
        <taxon>Malvoideae</taxon>
        <taxon>Gossypium</taxon>
    </lineage>
</organism>
<accession>A0A5D1ZWA6</accession>
<protein>
    <submittedName>
        <fullName evidence="3">Uncharacterized protein</fullName>
    </submittedName>
</protein>
<dbReference type="EMBL" id="CM017713">
    <property type="protein sequence ID" value="TYG36036.1"/>
    <property type="molecule type" value="Genomic_DNA"/>
</dbReference>
<evidence type="ECO:0000313" key="4">
    <source>
        <dbReference type="Proteomes" id="UP000323506"/>
    </source>
</evidence>
<feature type="region of interest" description="Disordered" evidence="1">
    <location>
        <begin position="42"/>
        <end position="84"/>
    </location>
</feature>
<sequence length="113" mass="12444">MQIMVIKSSFSVILCCSLLASVFFLYEISSRKLMVVPDGKGWSKARVNRSPSKQAPSWVGYKVPPPSTGSVTRGTSNRNKPAVDCGRVNPYSRCIPKTVGKLPNERGIYNRGH</sequence>
<keyword evidence="4" id="KW-1185">Reference proteome</keyword>